<name>M0CXQ2_9EURY</name>
<dbReference type="Pfam" id="PF03435">
    <property type="entry name" value="Sacchrp_dh_NADP"/>
    <property type="match status" value="1"/>
</dbReference>
<dbReference type="InterPro" id="IPR036291">
    <property type="entry name" value="NAD(P)-bd_dom_sf"/>
</dbReference>
<dbReference type="PANTHER" id="PTHR43781">
    <property type="entry name" value="SACCHAROPINE DEHYDROGENASE"/>
    <property type="match status" value="1"/>
</dbReference>
<dbReference type="eggNOG" id="arCOG00244">
    <property type="taxonomic scope" value="Archaea"/>
</dbReference>
<comment type="caution">
    <text evidence="3">The sequence shown here is derived from an EMBL/GenBank/DDBJ whole genome shotgun (WGS) entry which is preliminary data.</text>
</comment>
<dbReference type="EMBL" id="AOIU01000013">
    <property type="protein sequence ID" value="ELZ27413.1"/>
    <property type="molecule type" value="Genomic_DNA"/>
</dbReference>
<dbReference type="PATRIC" id="fig|797114.5.peg.1191"/>
<dbReference type="SUPFAM" id="SSF51735">
    <property type="entry name" value="NAD(P)-binding Rossmann-fold domains"/>
    <property type="match status" value="1"/>
</dbReference>
<feature type="domain" description="Saccharopine dehydrogenase NADP binding" evidence="2">
    <location>
        <begin position="5"/>
        <end position="123"/>
    </location>
</feature>
<evidence type="ECO:0000313" key="4">
    <source>
        <dbReference type="Proteomes" id="UP000011626"/>
    </source>
</evidence>
<dbReference type="PANTHER" id="PTHR43781:SF1">
    <property type="entry name" value="SACCHAROPINE DEHYDROGENASE"/>
    <property type="match status" value="1"/>
</dbReference>
<feature type="region of interest" description="Disordered" evidence="1">
    <location>
        <begin position="269"/>
        <end position="310"/>
    </location>
</feature>
<dbReference type="Proteomes" id="UP000011626">
    <property type="component" value="Unassembled WGS sequence"/>
</dbReference>
<gene>
    <name evidence="3" type="ORF">C475_05825</name>
</gene>
<protein>
    <submittedName>
        <fullName evidence="3">Saccharopine dehydrogenase</fullName>
    </submittedName>
</protein>
<dbReference type="InterPro" id="IPR005097">
    <property type="entry name" value="Sacchrp_dh_NADP-bd"/>
</dbReference>
<sequence>MADLLVYGSYGYTGRLIVEEATDRGLDVVVAGRDRNAVENQAIRQGCEERVFALDEPRLLDLALEEVEAVCNCAGPFTETAEPMVEGCLRTGTHYLDITGEIEVFERLAAEDERAEDAGITILPGTGFDVVPTDCLAAHLAERLPDADRLALGFEASGGISPGTAKTAVRGLGGGGAVRRNGRIESVPMGEGTRRIDFGRGERAAMAVPWGDVSTAYYTTGIGDIAVYTAVPSWAQRAARIGGLLGPIAGSGPVQSLLESLIDARVDGPDERTRREGESYVWGEARRLDGPRSERQDREQGEAETDDGERAVSRLVAPETYRLTKLTAVEIAERVVAGDAPTGFRTPAGAFGPDLILDIEGVERTDEPVETRA</sequence>
<evidence type="ECO:0000259" key="2">
    <source>
        <dbReference type="Pfam" id="PF03435"/>
    </source>
</evidence>
<accession>M0CXQ2</accession>
<dbReference type="Gene3D" id="3.40.50.720">
    <property type="entry name" value="NAD(P)-binding Rossmann-like Domain"/>
    <property type="match status" value="1"/>
</dbReference>
<proteinExistence type="predicted"/>
<reference evidence="3 4" key="1">
    <citation type="journal article" date="2014" name="PLoS Genet.">
        <title>Phylogenetically driven sequencing of extremely halophilic archaea reveals strategies for static and dynamic osmo-response.</title>
        <authorList>
            <person name="Becker E.A."/>
            <person name="Seitzer P.M."/>
            <person name="Tritt A."/>
            <person name="Larsen D."/>
            <person name="Krusor M."/>
            <person name="Yao A.I."/>
            <person name="Wu D."/>
            <person name="Madern D."/>
            <person name="Eisen J.A."/>
            <person name="Darling A.E."/>
            <person name="Facciotti M.T."/>
        </authorList>
    </citation>
    <scope>NUCLEOTIDE SEQUENCE [LARGE SCALE GENOMIC DNA]</scope>
    <source>
        <strain evidence="3 4">2-9-1</strain>
    </source>
</reference>
<dbReference type="RefSeq" id="WP_006882837.1">
    <property type="nucleotide sequence ID" value="NZ_AOIU01000013.1"/>
</dbReference>
<evidence type="ECO:0000256" key="1">
    <source>
        <dbReference type="SAM" id="MobiDB-lite"/>
    </source>
</evidence>
<keyword evidence="4" id="KW-1185">Reference proteome</keyword>
<dbReference type="AlphaFoldDB" id="M0CXQ2"/>
<feature type="compositionally biased region" description="Basic and acidic residues" evidence="1">
    <location>
        <begin position="269"/>
        <end position="301"/>
    </location>
</feature>
<organism evidence="3 4">
    <name type="scientific">Halosimplex carlsbadense 2-9-1</name>
    <dbReference type="NCBI Taxonomy" id="797114"/>
    <lineage>
        <taxon>Archaea</taxon>
        <taxon>Methanobacteriati</taxon>
        <taxon>Methanobacteriota</taxon>
        <taxon>Stenosarchaea group</taxon>
        <taxon>Halobacteria</taxon>
        <taxon>Halobacteriales</taxon>
        <taxon>Haloarculaceae</taxon>
        <taxon>Halosimplex</taxon>
    </lineage>
</organism>
<dbReference type="OrthoDB" id="194971at2157"/>
<evidence type="ECO:0000313" key="3">
    <source>
        <dbReference type="EMBL" id="ELZ27413.1"/>
    </source>
</evidence>